<protein>
    <submittedName>
        <fullName evidence="3">Mucin-like protein isoform x2</fullName>
    </submittedName>
</protein>
<proteinExistence type="predicted"/>
<evidence type="ECO:0000313" key="4">
    <source>
        <dbReference type="Proteomes" id="UP000735302"/>
    </source>
</evidence>
<dbReference type="PANTHER" id="PTHR13802:SF52">
    <property type="entry name" value="MUCIN-4"/>
    <property type="match status" value="1"/>
</dbReference>
<comment type="caution">
    <text evidence="3">The sequence shown here is derived from an EMBL/GenBank/DDBJ whole genome shotgun (WGS) entry which is preliminary data.</text>
</comment>
<dbReference type="Pfam" id="PF06119">
    <property type="entry name" value="NIDO"/>
    <property type="match status" value="1"/>
</dbReference>
<keyword evidence="4" id="KW-1185">Reference proteome</keyword>
<evidence type="ECO:0000259" key="2">
    <source>
        <dbReference type="Pfam" id="PF06119"/>
    </source>
</evidence>
<organism evidence="3 4">
    <name type="scientific">Plakobranchus ocellatus</name>
    <dbReference type="NCBI Taxonomy" id="259542"/>
    <lineage>
        <taxon>Eukaryota</taxon>
        <taxon>Metazoa</taxon>
        <taxon>Spiralia</taxon>
        <taxon>Lophotrochozoa</taxon>
        <taxon>Mollusca</taxon>
        <taxon>Gastropoda</taxon>
        <taxon>Heterobranchia</taxon>
        <taxon>Euthyneura</taxon>
        <taxon>Panpulmonata</taxon>
        <taxon>Sacoglossa</taxon>
        <taxon>Placobranchoidea</taxon>
        <taxon>Plakobranchidae</taxon>
        <taxon>Plakobranchus</taxon>
    </lineage>
</organism>
<dbReference type="AlphaFoldDB" id="A0AAV3Z9C8"/>
<sequence>MLVGQYMQKKHADRAVYAEEACQYSNLYPYGSSAGDSVLERNTSVYWYWYYSFTSEIIRFNTGAPFGERRLKFAHVLPNGVITFGSPHRVWWPNFRYAQFYTEKNILAPFWHSVNWRSAVKVYYQLYERPGSNGQVVTPAVDTWSSVLDRAKAEVEETLGVEGFNPTSALVATWERVEPYSWWTWICENYERYRNSFWWMYYQPYYDQYCLTQNPEANTFQCVYVTDGQVAYAIVTYKAGEMTWRYDRYRSIEVGYSSPSQTRDFGYRYTDLTTKLDTNTFNTGRYGTWIEKVGEFESTDARCLNFFIENIYMVNNSTHNAILENLYKCPCTMDRLGFQWTWYARTRVPGRSDITYRACFVLGRKRRDRRIRNNPHNKMCCYYYTYPTTWSWFAFREARRNAPYIPYRDINAGHILKHDPRRSFWWRDNRVSKQEDFDPKNWCCRDSSLPSIYCHLFYAVRPDLGCSNEVDWFLGEYKWW</sequence>
<dbReference type="GO" id="GO:0007160">
    <property type="term" value="P:cell-matrix adhesion"/>
    <property type="evidence" value="ECO:0007669"/>
    <property type="project" value="InterPro"/>
</dbReference>
<gene>
    <name evidence="3" type="ORF">PoB_001776100</name>
</gene>
<reference evidence="3 4" key="1">
    <citation type="journal article" date="2021" name="Elife">
        <title>Chloroplast acquisition without the gene transfer in kleptoplastic sea slugs, Plakobranchus ocellatus.</title>
        <authorList>
            <person name="Maeda T."/>
            <person name="Takahashi S."/>
            <person name="Yoshida T."/>
            <person name="Shimamura S."/>
            <person name="Takaki Y."/>
            <person name="Nagai Y."/>
            <person name="Toyoda A."/>
            <person name="Suzuki Y."/>
            <person name="Arimoto A."/>
            <person name="Ishii H."/>
            <person name="Satoh N."/>
            <person name="Nishiyama T."/>
            <person name="Hasebe M."/>
            <person name="Maruyama T."/>
            <person name="Minagawa J."/>
            <person name="Obokata J."/>
            <person name="Shigenobu S."/>
        </authorList>
    </citation>
    <scope>NUCLEOTIDE SEQUENCE [LARGE SCALE GENOMIC DNA]</scope>
</reference>
<evidence type="ECO:0000313" key="3">
    <source>
        <dbReference type="EMBL" id="GFN91255.1"/>
    </source>
</evidence>
<name>A0AAV3Z9C8_9GAST</name>
<evidence type="ECO:0000256" key="1">
    <source>
        <dbReference type="ARBA" id="ARBA00023157"/>
    </source>
</evidence>
<accession>A0AAV3Z9C8</accession>
<dbReference type="EMBL" id="BLXT01002115">
    <property type="protein sequence ID" value="GFN91255.1"/>
    <property type="molecule type" value="Genomic_DNA"/>
</dbReference>
<keyword evidence="1" id="KW-1015">Disulfide bond</keyword>
<dbReference type="Proteomes" id="UP000735302">
    <property type="component" value="Unassembled WGS sequence"/>
</dbReference>
<dbReference type="InterPro" id="IPR051495">
    <property type="entry name" value="Epithelial_Barrier/Signaling"/>
</dbReference>
<feature type="domain" description="NIDO" evidence="2">
    <location>
        <begin position="76"/>
        <end position="293"/>
    </location>
</feature>
<dbReference type="InterPro" id="IPR003886">
    <property type="entry name" value="NIDO_dom"/>
</dbReference>
<dbReference type="PANTHER" id="PTHR13802">
    <property type="entry name" value="MUCIN 4-RELATED"/>
    <property type="match status" value="1"/>
</dbReference>